<evidence type="ECO:0000259" key="1">
    <source>
        <dbReference type="PROSITE" id="PS50222"/>
    </source>
</evidence>
<feature type="domain" description="EF-hand" evidence="1">
    <location>
        <begin position="70"/>
        <end position="105"/>
    </location>
</feature>
<dbReference type="AlphaFoldDB" id="A0A813M9B7"/>
<dbReference type="InterPro" id="IPR002048">
    <property type="entry name" value="EF_hand_dom"/>
</dbReference>
<dbReference type="EMBL" id="CAJNOE010000003">
    <property type="protein sequence ID" value="CAF0714259.1"/>
    <property type="molecule type" value="Genomic_DNA"/>
</dbReference>
<dbReference type="GO" id="GO:0005509">
    <property type="term" value="F:calcium ion binding"/>
    <property type="evidence" value="ECO:0007669"/>
    <property type="project" value="InterPro"/>
</dbReference>
<dbReference type="InterPro" id="IPR056587">
    <property type="entry name" value="EF_EFCAB10_C"/>
</dbReference>
<dbReference type="InterPro" id="IPR039879">
    <property type="entry name" value="EFC10"/>
</dbReference>
<evidence type="ECO:0000313" key="2">
    <source>
        <dbReference type="EMBL" id="CAF0714259.1"/>
    </source>
</evidence>
<dbReference type="CDD" id="cd22976">
    <property type="entry name" value="DD_EFCAB10"/>
    <property type="match status" value="1"/>
</dbReference>
<protein>
    <recommendedName>
        <fullName evidence="1">EF-hand domain-containing protein</fullName>
    </recommendedName>
</protein>
<comment type="caution">
    <text evidence="2">The sequence shown here is derived from an EMBL/GenBank/DDBJ whole genome shotgun (WGS) entry which is preliminary data.</text>
</comment>
<evidence type="ECO:0000313" key="3">
    <source>
        <dbReference type="Proteomes" id="UP000663860"/>
    </source>
</evidence>
<dbReference type="PANTHER" id="PTHR21847">
    <property type="entry name" value="EF-HAND CALCIUM-BINDING DOMAIN-CONTAINING PROTEIN 10"/>
    <property type="match status" value="1"/>
</dbReference>
<dbReference type="Gene3D" id="1.20.890.10">
    <property type="entry name" value="cAMP-dependent protein kinase regulatory subunit, dimerization-anchoring domain"/>
    <property type="match status" value="1"/>
</dbReference>
<reference evidence="2" key="1">
    <citation type="submission" date="2021-02" db="EMBL/GenBank/DDBJ databases">
        <authorList>
            <person name="Nowell W R."/>
        </authorList>
    </citation>
    <scope>NUCLEOTIDE SEQUENCE</scope>
</reference>
<dbReference type="Pfam" id="PF24548">
    <property type="entry name" value="EF_EFCAB10_C"/>
    <property type="match status" value="1"/>
</dbReference>
<dbReference type="SUPFAM" id="SSF47391">
    <property type="entry name" value="Dimerization-anchoring domain of cAMP-dependent PK regulatory subunit"/>
    <property type="match status" value="1"/>
</dbReference>
<dbReference type="Proteomes" id="UP000663860">
    <property type="component" value="Unassembled WGS sequence"/>
</dbReference>
<dbReference type="InterPro" id="IPR049760">
    <property type="entry name" value="DD_EFCAB10"/>
</dbReference>
<organism evidence="2 3">
    <name type="scientific">Adineta steineri</name>
    <dbReference type="NCBI Taxonomy" id="433720"/>
    <lineage>
        <taxon>Eukaryota</taxon>
        <taxon>Metazoa</taxon>
        <taxon>Spiralia</taxon>
        <taxon>Gnathifera</taxon>
        <taxon>Rotifera</taxon>
        <taxon>Eurotatoria</taxon>
        <taxon>Bdelloidea</taxon>
        <taxon>Adinetida</taxon>
        <taxon>Adinetidae</taxon>
        <taxon>Adineta</taxon>
    </lineage>
</organism>
<dbReference type="PANTHER" id="PTHR21847:SF1">
    <property type="entry name" value="EF-HAND CALCIUM-BINDING DOMAIN-CONTAINING PROTEIN 10"/>
    <property type="match status" value="1"/>
</dbReference>
<proteinExistence type="predicted"/>
<dbReference type="PROSITE" id="PS50222">
    <property type="entry name" value="EF_HAND_2"/>
    <property type="match status" value="1"/>
</dbReference>
<accession>A0A813M9B7</accession>
<name>A0A813M9B7_9BILA</name>
<sequence length="141" mass="15802">MAHKASAPVANPIEQTGADYLQTHRIPELFHNLSASLVYNKPEDPKAFMIDYLEQLKKARITGEALPSLVQDTDLTSIFRMLDPAGHGHITYSQYSSTMEALGLINYNTSPPGKDNDRITFETFSQEARKRLNELNSTFSV</sequence>
<gene>
    <name evidence="2" type="ORF">IZO911_LOCUS612</name>
</gene>